<evidence type="ECO:0000313" key="2">
    <source>
        <dbReference type="EMBL" id="GAM15203.1"/>
    </source>
</evidence>
<dbReference type="RefSeq" id="WP_041966881.1">
    <property type="nucleotide sequence ID" value="NZ_BASE01000076.1"/>
</dbReference>
<accession>A0A0A8X5I7</accession>
<feature type="transmembrane region" description="Helical" evidence="1">
    <location>
        <begin position="77"/>
        <end position="98"/>
    </location>
</feature>
<evidence type="ECO:0008006" key="4">
    <source>
        <dbReference type="Google" id="ProtNLM"/>
    </source>
</evidence>
<protein>
    <recommendedName>
        <fullName evidence="4">DUF2157 domain-containing protein</fullName>
    </recommendedName>
</protein>
<dbReference type="OrthoDB" id="2380880at2"/>
<name>A0A0A8X5I7_MESS1</name>
<keyword evidence="1" id="KW-0812">Transmembrane</keyword>
<dbReference type="Proteomes" id="UP000031014">
    <property type="component" value="Unassembled WGS sequence"/>
</dbReference>
<keyword evidence="1" id="KW-0472">Membrane</keyword>
<feature type="transmembrane region" description="Helical" evidence="1">
    <location>
        <begin position="53"/>
        <end position="71"/>
    </location>
</feature>
<feature type="transmembrane region" description="Helical" evidence="1">
    <location>
        <begin position="155"/>
        <end position="173"/>
    </location>
</feature>
<reference evidence="2 3" key="1">
    <citation type="submission" date="2013-06" db="EMBL/GenBank/DDBJ databases">
        <title>Whole genome shotgun sequence of Bacillus selenatarsenatis SF-1.</title>
        <authorList>
            <person name="Kuroda M."/>
            <person name="Sei K."/>
            <person name="Yamashita M."/>
            <person name="Ike M."/>
        </authorList>
    </citation>
    <scope>NUCLEOTIDE SEQUENCE [LARGE SCALE GENOMIC DNA]</scope>
    <source>
        <strain evidence="2 3">SF-1</strain>
    </source>
</reference>
<feature type="transmembrane region" description="Helical" evidence="1">
    <location>
        <begin position="132"/>
        <end position="148"/>
    </location>
</feature>
<sequence>MDDHRKKIITNEIKYWKQNRLLPEHYCDFLLNLYTEGSSEDDSTRRNSRTKGILGLILIGLLSLSVFLFYFTELSLFLQTALIIFFGVISLLVAFYMLKKSFFDLIPLLASALLLLITSVQAAEIIFPDHPGMLYIVAGLNCLLWVTVGTRWKLVSFKISGIIGFLVLLITIFI</sequence>
<feature type="transmembrane region" description="Helical" evidence="1">
    <location>
        <begin position="105"/>
        <end position="126"/>
    </location>
</feature>
<evidence type="ECO:0000256" key="1">
    <source>
        <dbReference type="SAM" id="Phobius"/>
    </source>
</evidence>
<gene>
    <name evidence="2" type="ORF">SAMD00020551_3359</name>
</gene>
<organism evidence="2 3">
    <name type="scientific">Mesobacillus selenatarsenatis (strain DSM 18680 / JCM 14380 / FERM P-15431 / SF-1)</name>
    <dbReference type="NCBI Taxonomy" id="1321606"/>
    <lineage>
        <taxon>Bacteria</taxon>
        <taxon>Bacillati</taxon>
        <taxon>Bacillota</taxon>
        <taxon>Bacilli</taxon>
        <taxon>Bacillales</taxon>
        <taxon>Bacillaceae</taxon>
        <taxon>Mesobacillus</taxon>
    </lineage>
</organism>
<dbReference type="STRING" id="1321606.SAMD00020551_3359"/>
<dbReference type="EMBL" id="BASE01000076">
    <property type="protein sequence ID" value="GAM15203.1"/>
    <property type="molecule type" value="Genomic_DNA"/>
</dbReference>
<comment type="caution">
    <text evidence="2">The sequence shown here is derived from an EMBL/GenBank/DDBJ whole genome shotgun (WGS) entry which is preliminary data.</text>
</comment>
<evidence type="ECO:0000313" key="3">
    <source>
        <dbReference type="Proteomes" id="UP000031014"/>
    </source>
</evidence>
<dbReference type="AlphaFoldDB" id="A0A0A8X5I7"/>
<proteinExistence type="predicted"/>
<keyword evidence="3" id="KW-1185">Reference proteome</keyword>
<keyword evidence="1" id="KW-1133">Transmembrane helix</keyword>